<feature type="domain" description="RNase H type-2" evidence="17">
    <location>
        <begin position="76"/>
        <end position="265"/>
    </location>
</feature>
<dbReference type="CDD" id="cd07182">
    <property type="entry name" value="RNase_HII_bacteria_HII_like"/>
    <property type="match status" value="1"/>
</dbReference>
<dbReference type="GO" id="GO:0030145">
    <property type="term" value="F:manganese ion binding"/>
    <property type="evidence" value="ECO:0007669"/>
    <property type="project" value="UniProtKB-UniRule"/>
</dbReference>
<dbReference type="GO" id="GO:0005737">
    <property type="term" value="C:cytoplasm"/>
    <property type="evidence" value="ECO:0007669"/>
    <property type="project" value="UniProtKB-SubCell"/>
</dbReference>
<dbReference type="GO" id="GO:0006298">
    <property type="term" value="P:mismatch repair"/>
    <property type="evidence" value="ECO:0007669"/>
    <property type="project" value="TreeGrafter"/>
</dbReference>
<reference evidence="18 19" key="1">
    <citation type="submission" date="2017-09" db="EMBL/GenBank/DDBJ databases">
        <title>Complete genome sequence of Oxytococcus suis strain ZY16052.</title>
        <authorList>
            <person name="Li F."/>
        </authorList>
    </citation>
    <scope>NUCLEOTIDE SEQUENCE [LARGE SCALE GENOMIC DNA]</scope>
    <source>
        <strain evidence="18 19">ZY16052</strain>
    </source>
</reference>
<evidence type="ECO:0000256" key="6">
    <source>
        <dbReference type="ARBA" id="ARBA00012180"/>
    </source>
</evidence>
<dbReference type="KEGG" id="abae:CL176_05970"/>
<dbReference type="Pfam" id="PF01351">
    <property type="entry name" value="RNase_HII"/>
    <property type="match status" value="1"/>
</dbReference>
<evidence type="ECO:0000256" key="1">
    <source>
        <dbReference type="ARBA" id="ARBA00000077"/>
    </source>
</evidence>
<dbReference type="GO" id="GO:0003723">
    <property type="term" value="F:RNA binding"/>
    <property type="evidence" value="ECO:0007669"/>
    <property type="project" value="UniProtKB-UniRule"/>
</dbReference>
<evidence type="ECO:0000256" key="4">
    <source>
        <dbReference type="ARBA" id="ARBA00004496"/>
    </source>
</evidence>
<dbReference type="PANTHER" id="PTHR10954">
    <property type="entry name" value="RIBONUCLEASE H2 SUBUNIT A"/>
    <property type="match status" value="1"/>
</dbReference>
<dbReference type="GO" id="GO:0032299">
    <property type="term" value="C:ribonuclease H2 complex"/>
    <property type="evidence" value="ECO:0007669"/>
    <property type="project" value="TreeGrafter"/>
</dbReference>
<evidence type="ECO:0000256" key="10">
    <source>
        <dbReference type="ARBA" id="ARBA00022723"/>
    </source>
</evidence>
<evidence type="ECO:0000256" key="9">
    <source>
        <dbReference type="ARBA" id="ARBA00022722"/>
    </source>
</evidence>
<keyword evidence="8 14" id="KW-0963">Cytoplasm</keyword>
<evidence type="ECO:0000256" key="8">
    <source>
        <dbReference type="ARBA" id="ARBA00022490"/>
    </source>
</evidence>
<evidence type="ECO:0000256" key="16">
    <source>
        <dbReference type="RuleBase" id="RU003515"/>
    </source>
</evidence>
<dbReference type="NCBIfam" id="NF000595">
    <property type="entry name" value="PRK00015.1-3"/>
    <property type="match status" value="1"/>
</dbReference>
<keyword evidence="19" id="KW-1185">Reference proteome</keyword>
<dbReference type="RefSeq" id="WP_118990478.1">
    <property type="nucleotide sequence ID" value="NZ_CP023434.1"/>
</dbReference>
<dbReference type="GO" id="GO:0004523">
    <property type="term" value="F:RNA-DNA hybrid ribonuclease activity"/>
    <property type="evidence" value="ECO:0007669"/>
    <property type="project" value="UniProtKB-UniRule"/>
</dbReference>
<evidence type="ECO:0000256" key="3">
    <source>
        <dbReference type="ARBA" id="ARBA00004065"/>
    </source>
</evidence>
<feature type="binding site" evidence="14 15">
    <location>
        <position position="82"/>
    </location>
    <ligand>
        <name>a divalent metal cation</name>
        <dbReference type="ChEBI" id="CHEBI:60240"/>
    </ligand>
</feature>
<keyword evidence="13 14" id="KW-0464">Manganese</keyword>
<dbReference type="InterPro" id="IPR001352">
    <property type="entry name" value="RNase_HII/HIII"/>
</dbReference>
<evidence type="ECO:0000313" key="18">
    <source>
        <dbReference type="EMBL" id="AXY25576.1"/>
    </source>
</evidence>
<evidence type="ECO:0000256" key="5">
    <source>
        <dbReference type="ARBA" id="ARBA00007383"/>
    </source>
</evidence>
<sequence>MKVNYTIKEIKTLLEETSVLSDELFDLFSRDERKGVQKLLAQYERRQQKQMALEVAFQERLAIERELYQQSQQDKYYIAGIDEVGRGPLAGPIVAAVVILPENPVSLIGVNDSKQLSDKKRREFAERIQAEALAYSIAEVSSQQIDEMNIYRATQLAMETALTKLSLQPNHVLIDAMTIQTSIQQSSLIKGDQRSLSIAAASILAKVYRDDLMKAYSLTYPEFGFEANAGYGTKQHLEALRRFGYTPIHRRSFEPVASMTKQYQAAP</sequence>
<protein>
    <recommendedName>
        <fullName evidence="7 14">Ribonuclease HII</fullName>
        <shortName evidence="14">RNase HII</shortName>
        <ecNumber evidence="6 14">3.1.26.4</ecNumber>
    </recommendedName>
</protein>
<evidence type="ECO:0000256" key="12">
    <source>
        <dbReference type="ARBA" id="ARBA00022801"/>
    </source>
</evidence>
<organism evidence="18 19">
    <name type="scientific">Suicoccus acidiformans</name>
    <dbReference type="NCBI Taxonomy" id="2036206"/>
    <lineage>
        <taxon>Bacteria</taxon>
        <taxon>Bacillati</taxon>
        <taxon>Bacillota</taxon>
        <taxon>Bacilli</taxon>
        <taxon>Lactobacillales</taxon>
        <taxon>Aerococcaceae</taxon>
        <taxon>Suicoccus</taxon>
    </lineage>
</organism>
<dbReference type="Gene3D" id="3.30.420.10">
    <property type="entry name" value="Ribonuclease H-like superfamily/Ribonuclease H"/>
    <property type="match status" value="1"/>
</dbReference>
<dbReference type="InterPro" id="IPR024567">
    <property type="entry name" value="RNase_HII/HIII_dom"/>
</dbReference>
<evidence type="ECO:0000256" key="15">
    <source>
        <dbReference type="PROSITE-ProRule" id="PRU01319"/>
    </source>
</evidence>
<evidence type="ECO:0000256" key="7">
    <source>
        <dbReference type="ARBA" id="ARBA00019179"/>
    </source>
</evidence>
<comment type="catalytic activity">
    <reaction evidence="1 14 15 16">
        <text>Endonucleolytic cleavage to 5'-phosphomonoester.</text>
        <dbReference type="EC" id="3.1.26.4"/>
    </reaction>
</comment>
<comment type="function">
    <text evidence="3 14 16">Endonuclease that specifically degrades the RNA of RNA-DNA hybrids.</text>
</comment>
<comment type="cofactor">
    <cofactor evidence="14 15">
        <name>Mn(2+)</name>
        <dbReference type="ChEBI" id="CHEBI:29035"/>
    </cofactor>
    <cofactor evidence="14 15">
        <name>Mg(2+)</name>
        <dbReference type="ChEBI" id="CHEBI:18420"/>
    </cofactor>
    <text evidence="14 15">Manganese or magnesium. Binds 1 divalent metal ion per monomer in the absence of substrate. May bind a second metal ion after substrate binding.</text>
</comment>
<dbReference type="EC" id="3.1.26.4" evidence="6 14"/>
<evidence type="ECO:0000256" key="13">
    <source>
        <dbReference type="ARBA" id="ARBA00023211"/>
    </source>
</evidence>
<dbReference type="GO" id="GO:0043137">
    <property type="term" value="P:DNA replication, removal of RNA primer"/>
    <property type="evidence" value="ECO:0007669"/>
    <property type="project" value="TreeGrafter"/>
</dbReference>
<feature type="binding site" evidence="14 15">
    <location>
        <position position="83"/>
    </location>
    <ligand>
        <name>a divalent metal cation</name>
        <dbReference type="ChEBI" id="CHEBI:60240"/>
    </ligand>
</feature>
<dbReference type="OrthoDB" id="9803420at2"/>
<dbReference type="FunFam" id="3.30.420.10:FF:000006">
    <property type="entry name" value="Ribonuclease HII"/>
    <property type="match status" value="1"/>
</dbReference>
<comment type="similarity">
    <text evidence="5 14 16">Belongs to the RNase HII family.</text>
</comment>
<comment type="cofactor">
    <cofactor evidence="2">
        <name>Mg(2+)</name>
        <dbReference type="ChEBI" id="CHEBI:18420"/>
    </cofactor>
</comment>
<evidence type="ECO:0000256" key="2">
    <source>
        <dbReference type="ARBA" id="ARBA00001946"/>
    </source>
</evidence>
<evidence type="ECO:0000259" key="17">
    <source>
        <dbReference type="PROSITE" id="PS51975"/>
    </source>
</evidence>
<dbReference type="InterPro" id="IPR012337">
    <property type="entry name" value="RNaseH-like_sf"/>
</dbReference>
<keyword evidence="10 14" id="KW-0479">Metal-binding</keyword>
<keyword evidence="11 14" id="KW-0255">Endonuclease</keyword>
<dbReference type="InterPro" id="IPR036397">
    <property type="entry name" value="RNaseH_sf"/>
</dbReference>
<dbReference type="EMBL" id="CP023434">
    <property type="protein sequence ID" value="AXY25576.1"/>
    <property type="molecule type" value="Genomic_DNA"/>
</dbReference>
<comment type="subcellular location">
    <subcellularLocation>
        <location evidence="4 14">Cytoplasm</location>
    </subcellularLocation>
</comment>
<dbReference type="PANTHER" id="PTHR10954:SF18">
    <property type="entry name" value="RIBONUCLEASE HII"/>
    <property type="match status" value="1"/>
</dbReference>
<gene>
    <name evidence="14" type="primary">rnhB</name>
    <name evidence="18" type="ORF">CL176_05970</name>
</gene>
<feature type="binding site" evidence="14 15">
    <location>
        <position position="175"/>
    </location>
    <ligand>
        <name>a divalent metal cation</name>
        <dbReference type="ChEBI" id="CHEBI:60240"/>
    </ligand>
</feature>
<dbReference type="PROSITE" id="PS51975">
    <property type="entry name" value="RNASE_H_2"/>
    <property type="match status" value="1"/>
</dbReference>
<dbReference type="InterPro" id="IPR022898">
    <property type="entry name" value="RNase_HII"/>
</dbReference>
<keyword evidence="12 14" id="KW-0378">Hydrolase</keyword>
<dbReference type="Proteomes" id="UP000263232">
    <property type="component" value="Chromosome"/>
</dbReference>
<dbReference type="AlphaFoldDB" id="A0A347WKG9"/>
<keyword evidence="9 14" id="KW-0540">Nuclease</keyword>
<name>A0A347WKG9_9LACT</name>
<evidence type="ECO:0000256" key="14">
    <source>
        <dbReference type="HAMAP-Rule" id="MF_00052"/>
    </source>
</evidence>
<dbReference type="SUPFAM" id="SSF53098">
    <property type="entry name" value="Ribonuclease H-like"/>
    <property type="match status" value="1"/>
</dbReference>
<evidence type="ECO:0000256" key="11">
    <source>
        <dbReference type="ARBA" id="ARBA00022759"/>
    </source>
</evidence>
<dbReference type="NCBIfam" id="NF000594">
    <property type="entry name" value="PRK00015.1-1"/>
    <property type="match status" value="1"/>
</dbReference>
<evidence type="ECO:0000313" key="19">
    <source>
        <dbReference type="Proteomes" id="UP000263232"/>
    </source>
</evidence>
<accession>A0A347WKG9</accession>
<dbReference type="HAMAP" id="MF_00052_B">
    <property type="entry name" value="RNase_HII_B"/>
    <property type="match status" value="1"/>
</dbReference>
<proteinExistence type="inferred from homology"/>